<keyword evidence="2" id="KW-1003">Cell membrane</keyword>
<evidence type="ECO:0000256" key="1">
    <source>
        <dbReference type="ARBA" id="ARBA00004651"/>
    </source>
</evidence>
<dbReference type="InterPro" id="IPR017452">
    <property type="entry name" value="GPCR_Rhodpsn_7TM"/>
</dbReference>
<comment type="similarity">
    <text evidence="9">Belongs to the G-protein coupled receptor 1 family.</text>
</comment>
<name>A0AAR2JYW9_PYGNA</name>
<comment type="subcellular location">
    <subcellularLocation>
        <location evidence="1">Cell membrane</location>
        <topology evidence="1">Multi-pass membrane protein</topology>
    </subcellularLocation>
</comment>
<feature type="transmembrane region" description="Helical" evidence="10">
    <location>
        <begin position="69"/>
        <end position="87"/>
    </location>
</feature>
<organism evidence="12 13">
    <name type="scientific">Pygocentrus nattereri</name>
    <name type="common">Red-bellied piranha</name>
    <dbReference type="NCBI Taxonomy" id="42514"/>
    <lineage>
        <taxon>Eukaryota</taxon>
        <taxon>Metazoa</taxon>
        <taxon>Chordata</taxon>
        <taxon>Craniata</taxon>
        <taxon>Vertebrata</taxon>
        <taxon>Euteleostomi</taxon>
        <taxon>Actinopterygii</taxon>
        <taxon>Neopterygii</taxon>
        <taxon>Teleostei</taxon>
        <taxon>Ostariophysi</taxon>
        <taxon>Characiformes</taxon>
        <taxon>Characoidei</taxon>
        <taxon>Pygocentrus</taxon>
    </lineage>
</organism>
<keyword evidence="3 9" id="KW-0812">Transmembrane</keyword>
<keyword evidence="5 9" id="KW-0297">G-protein coupled receptor</keyword>
<dbReference type="InterPro" id="IPR000276">
    <property type="entry name" value="GPCR_Rhodpsn"/>
</dbReference>
<feature type="transmembrane region" description="Helical" evidence="10">
    <location>
        <begin position="107"/>
        <end position="128"/>
    </location>
</feature>
<accession>A0AAR2JYW9</accession>
<dbReference type="GO" id="GO:0001594">
    <property type="term" value="F:trace-amine receptor activity"/>
    <property type="evidence" value="ECO:0007669"/>
    <property type="project" value="TreeGrafter"/>
</dbReference>
<dbReference type="Proteomes" id="UP001501920">
    <property type="component" value="Chromosome 18"/>
</dbReference>
<dbReference type="GO" id="GO:0005886">
    <property type="term" value="C:plasma membrane"/>
    <property type="evidence" value="ECO:0007669"/>
    <property type="project" value="UniProtKB-SubCell"/>
</dbReference>
<reference evidence="12 13" key="1">
    <citation type="submission" date="2020-10" db="EMBL/GenBank/DDBJ databases">
        <title>Pygocentrus nattereri (red-bellied piranha) genome, fPygNat1, primary haplotype.</title>
        <authorList>
            <person name="Myers G."/>
            <person name="Meyer A."/>
            <person name="Karagic N."/>
            <person name="Pippel M."/>
            <person name="Winkler S."/>
            <person name="Tracey A."/>
            <person name="Wood J."/>
            <person name="Formenti G."/>
            <person name="Howe K."/>
            <person name="Fedrigo O."/>
            <person name="Jarvis E.D."/>
        </authorList>
    </citation>
    <scope>NUCLEOTIDE SEQUENCE [LARGE SCALE GENOMIC DNA]</scope>
</reference>
<feature type="transmembrane region" description="Helical" evidence="10">
    <location>
        <begin position="284"/>
        <end position="312"/>
    </location>
</feature>
<dbReference type="PROSITE" id="PS50262">
    <property type="entry name" value="G_PROTEIN_RECEP_F1_2"/>
    <property type="match status" value="1"/>
</dbReference>
<feature type="transmembrane region" description="Helical" evidence="10">
    <location>
        <begin position="31"/>
        <end position="57"/>
    </location>
</feature>
<keyword evidence="8 9" id="KW-0807">Transducer</keyword>
<dbReference type="Ensembl" id="ENSPNAT00000074586.1">
    <property type="protein sequence ID" value="ENSPNAP00000055399.1"/>
    <property type="gene ID" value="ENSPNAG00000037119.1"/>
</dbReference>
<dbReference type="PANTHER" id="PTHR24249:SF381">
    <property type="entry name" value="TRACE AMINE ASSOCIATED RECEPTOR 19P-RELATED"/>
    <property type="match status" value="1"/>
</dbReference>
<evidence type="ECO:0000313" key="13">
    <source>
        <dbReference type="Proteomes" id="UP001501920"/>
    </source>
</evidence>
<evidence type="ECO:0000256" key="4">
    <source>
        <dbReference type="ARBA" id="ARBA00022989"/>
    </source>
</evidence>
<evidence type="ECO:0000313" key="12">
    <source>
        <dbReference type="Ensembl" id="ENSPNAP00000055399.1"/>
    </source>
</evidence>
<dbReference type="Gene3D" id="1.20.1070.10">
    <property type="entry name" value="Rhodopsin 7-helix transmembrane proteins"/>
    <property type="match status" value="1"/>
</dbReference>
<evidence type="ECO:0000256" key="6">
    <source>
        <dbReference type="ARBA" id="ARBA00023136"/>
    </source>
</evidence>
<keyword evidence="4 10" id="KW-1133">Transmembrane helix</keyword>
<dbReference type="InterPro" id="IPR050569">
    <property type="entry name" value="TAAR"/>
</dbReference>
<evidence type="ECO:0000256" key="7">
    <source>
        <dbReference type="ARBA" id="ARBA00023170"/>
    </source>
</evidence>
<dbReference type="SUPFAM" id="SSF81321">
    <property type="entry name" value="Family A G protein-coupled receptor-like"/>
    <property type="match status" value="1"/>
</dbReference>
<dbReference type="PRINTS" id="PR00237">
    <property type="entry name" value="GPCRRHODOPSN"/>
</dbReference>
<evidence type="ECO:0000256" key="3">
    <source>
        <dbReference type="ARBA" id="ARBA00022692"/>
    </source>
</evidence>
<sequence>TFTVSNDNITVQYCFPDNNSSCRKEVRTGPAYIFLFFFLSCVSVFTVFLNLLVIISISHFKQLHTPTNLLILSLAVVDLLVGLIVMPVKIMEFIDSCWYLGKLGCTILLVINAVLVSVSLCNLVFIAVDRYIAVTDPLLYSTKITVCKMSMMIILGWSFCLLFVIMYFYFNDNLLPSQVSTRCYGECVVVIKLSWLIVDLVVFFLTPCSVILVLYSIIFNVARHQARAVRAVRNGASKKHGAKLSSSSETKAAKTLGIVVFVYLACWIPFYVTSLSVESVTSLWMVWTVLAWLLSINSSLNPLIYAIFYPWFRESAKASAKYIVSCRIVESSSSKFNLLLKHC</sequence>
<dbReference type="GeneTree" id="ENSGT01050000244823"/>
<dbReference type="CDD" id="cd15055">
    <property type="entry name" value="7tmA_TAARs"/>
    <property type="match status" value="1"/>
</dbReference>
<feature type="domain" description="G-protein coupled receptors family 1 profile" evidence="11">
    <location>
        <begin position="49"/>
        <end position="305"/>
    </location>
</feature>
<evidence type="ECO:0000256" key="2">
    <source>
        <dbReference type="ARBA" id="ARBA00022475"/>
    </source>
</evidence>
<dbReference type="AlphaFoldDB" id="A0AAR2JYW9"/>
<evidence type="ECO:0000256" key="10">
    <source>
        <dbReference type="SAM" id="Phobius"/>
    </source>
</evidence>
<keyword evidence="13" id="KW-1185">Reference proteome</keyword>
<reference evidence="12" key="3">
    <citation type="submission" date="2025-09" db="UniProtKB">
        <authorList>
            <consortium name="Ensembl"/>
        </authorList>
    </citation>
    <scope>IDENTIFICATION</scope>
</reference>
<feature type="transmembrane region" description="Helical" evidence="10">
    <location>
        <begin position="252"/>
        <end position="272"/>
    </location>
</feature>
<feature type="transmembrane region" description="Helical" evidence="10">
    <location>
        <begin position="200"/>
        <end position="222"/>
    </location>
</feature>
<keyword evidence="7 9" id="KW-0675">Receptor</keyword>
<feature type="transmembrane region" description="Helical" evidence="10">
    <location>
        <begin position="149"/>
        <end position="170"/>
    </location>
</feature>
<evidence type="ECO:0000256" key="8">
    <source>
        <dbReference type="ARBA" id="ARBA00023224"/>
    </source>
</evidence>
<keyword evidence="6 10" id="KW-0472">Membrane</keyword>
<proteinExistence type="inferred from homology"/>
<protein>
    <recommendedName>
        <fullName evidence="11">G-protein coupled receptors family 1 profile domain-containing protein</fullName>
    </recommendedName>
</protein>
<dbReference type="SMART" id="SM01381">
    <property type="entry name" value="7TM_GPCR_Srsx"/>
    <property type="match status" value="1"/>
</dbReference>
<dbReference type="PROSITE" id="PS00237">
    <property type="entry name" value="G_PROTEIN_RECEP_F1_1"/>
    <property type="match status" value="1"/>
</dbReference>
<dbReference type="PANTHER" id="PTHR24249">
    <property type="entry name" value="HISTAMINE RECEPTOR-RELATED G-PROTEIN COUPLED RECEPTOR"/>
    <property type="match status" value="1"/>
</dbReference>
<evidence type="ECO:0000256" key="9">
    <source>
        <dbReference type="RuleBase" id="RU000688"/>
    </source>
</evidence>
<evidence type="ECO:0000259" key="11">
    <source>
        <dbReference type="PROSITE" id="PS50262"/>
    </source>
</evidence>
<dbReference type="FunFam" id="1.20.1070.10:FF:000279">
    <property type="entry name" value="Trace amine-associated receptor 16f"/>
    <property type="match status" value="1"/>
</dbReference>
<reference evidence="12" key="2">
    <citation type="submission" date="2025-08" db="UniProtKB">
        <authorList>
            <consortium name="Ensembl"/>
        </authorList>
    </citation>
    <scope>IDENTIFICATION</scope>
</reference>
<evidence type="ECO:0000256" key="5">
    <source>
        <dbReference type="ARBA" id="ARBA00023040"/>
    </source>
</evidence>
<dbReference type="Pfam" id="PF00001">
    <property type="entry name" value="7tm_1"/>
    <property type="match status" value="1"/>
</dbReference>